<dbReference type="InterPro" id="IPR036291">
    <property type="entry name" value="NAD(P)-bd_dom_sf"/>
</dbReference>
<dbReference type="RefSeq" id="WP_157362545.1">
    <property type="nucleotide sequence ID" value="NZ_WOWS01000001.1"/>
</dbReference>
<reference evidence="2 3" key="1">
    <citation type="submission" date="2019-12" db="EMBL/GenBank/DDBJ databases">
        <authorList>
            <person name="Li J."/>
        </authorList>
    </citation>
    <scope>NUCLEOTIDE SEQUENCE [LARGE SCALE GENOMIC DNA]</scope>
    <source>
        <strain evidence="2 3">HL2-2</strain>
    </source>
</reference>
<dbReference type="Proteomes" id="UP000478208">
    <property type="component" value="Unassembled WGS sequence"/>
</dbReference>
<protein>
    <submittedName>
        <fullName evidence="2">CoA-binding protein</fullName>
    </submittedName>
</protein>
<evidence type="ECO:0000313" key="2">
    <source>
        <dbReference type="EMBL" id="MUU77706.1"/>
    </source>
</evidence>
<dbReference type="Gene3D" id="3.40.50.720">
    <property type="entry name" value="NAD(P)-binding Rossmann-like Domain"/>
    <property type="match status" value="1"/>
</dbReference>
<feature type="domain" description="CoA-binding" evidence="1">
    <location>
        <begin position="3"/>
        <end position="114"/>
    </location>
</feature>
<dbReference type="Pfam" id="PF13380">
    <property type="entry name" value="CoA_binding_2"/>
    <property type="match status" value="1"/>
</dbReference>
<dbReference type="EMBL" id="WOWS01000001">
    <property type="protein sequence ID" value="MUU77706.1"/>
    <property type="molecule type" value="Genomic_DNA"/>
</dbReference>
<dbReference type="InterPro" id="IPR003781">
    <property type="entry name" value="CoA-bd"/>
</dbReference>
<comment type="caution">
    <text evidence="2">The sequence shown here is derived from an EMBL/GenBank/DDBJ whole genome shotgun (WGS) entry which is preliminary data.</text>
</comment>
<organism evidence="2 3">
    <name type="scientific">Winogradskyella endarachnes</name>
    <dbReference type="NCBI Taxonomy" id="2681965"/>
    <lineage>
        <taxon>Bacteria</taxon>
        <taxon>Pseudomonadati</taxon>
        <taxon>Bacteroidota</taxon>
        <taxon>Flavobacteriia</taxon>
        <taxon>Flavobacteriales</taxon>
        <taxon>Flavobacteriaceae</taxon>
        <taxon>Winogradskyella</taxon>
    </lineage>
</organism>
<gene>
    <name evidence="2" type="ORF">GN138_04555</name>
</gene>
<dbReference type="SUPFAM" id="SSF51735">
    <property type="entry name" value="NAD(P)-binding Rossmann-fold domains"/>
    <property type="match status" value="1"/>
</dbReference>
<name>A0A6L6U810_9FLAO</name>
<sequence>MKKKTLVIGASLKEERYSNIAIKRLRTFNHPVKAFGLKSGRVEDVTIDTELIDYDTIDSVTLYLNPKRQQDYYNYIISLNPRRVIFNPGTENPEFYQLLRDNNIEFEVACTLVLLGTNQY</sequence>
<evidence type="ECO:0000313" key="3">
    <source>
        <dbReference type="Proteomes" id="UP000478208"/>
    </source>
</evidence>
<dbReference type="AlphaFoldDB" id="A0A6L6U810"/>
<proteinExistence type="predicted"/>
<keyword evidence="3" id="KW-1185">Reference proteome</keyword>
<accession>A0A6L6U810</accession>
<evidence type="ECO:0000259" key="1">
    <source>
        <dbReference type="Pfam" id="PF13380"/>
    </source>
</evidence>